<reference evidence="2" key="2">
    <citation type="journal article" date="2013" name="PLoS Genet.">
        <title>Comparative genome structure, secondary metabolite, and effector coding capacity across Cochliobolus pathogens.</title>
        <authorList>
            <person name="Condon B.J."/>
            <person name="Leng Y."/>
            <person name="Wu D."/>
            <person name="Bushley K.E."/>
            <person name="Ohm R.A."/>
            <person name="Otillar R."/>
            <person name="Martin J."/>
            <person name="Schackwitz W."/>
            <person name="Grimwood J."/>
            <person name="MohdZainudin N."/>
            <person name="Xue C."/>
            <person name="Wang R."/>
            <person name="Manning V.A."/>
            <person name="Dhillon B."/>
            <person name="Tu Z.J."/>
            <person name="Steffenson B.J."/>
            <person name="Salamov A."/>
            <person name="Sun H."/>
            <person name="Lowry S."/>
            <person name="LaButti K."/>
            <person name="Han J."/>
            <person name="Copeland A."/>
            <person name="Lindquist E."/>
            <person name="Barry K."/>
            <person name="Schmutz J."/>
            <person name="Baker S.E."/>
            <person name="Ciuffetti L.M."/>
            <person name="Grigoriev I.V."/>
            <person name="Zhong S."/>
            <person name="Turgeon B.G."/>
        </authorList>
    </citation>
    <scope>NUCLEOTIDE SEQUENCE [LARGE SCALE GENOMIC DNA]</scope>
    <source>
        <strain evidence="2">C5 / ATCC 48332 / race O</strain>
    </source>
</reference>
<dbReference type="AlphaFoldDB" id="M2UVC0"/>
<protein>
    <submittedName>
        <fullName evidence="1">Uncharacterized protein</fullName>
    </submittedName>
</protein>
<sequence length="54" mass="5847">MSVSKRGIGTTVWLHGQELDGEYLVHTTRSASYEGQAVVALGIYAYCKASDVNI</sequence>
<keyword evidence="2" id="KW-1185">Reference proteome</keyword>
<dbReference type="Proteomes" id="UP000016936">
    <property type="component" value="Unassembled WGS sequence"/>
</dbReference>
<evidence type="ECO:0000313" key="1">
    <source>
        <dbReference type="EMBL" id="EMD97516.1"/>
    </source>
</evidence>
<accession>M2UVC0</accession>
<dbReference type="HOGENOM" id="CLU_3050173_0_0_1"/>
<gene>
    <name evidence="1" type="ORF">COCHEDRAFT_1018971</name>
</gene>
<reference evidence="1 2" key="1">
    <citation type="journal article" date="2012" name="PLoS Pathog.">
        <title>Diverse lifestyles and strategies of plant pathogenesis encoded in the genomes of eighteen Dothideomycetes fungi.</title>
        <authorList>
            <person name="Ohm R.A."/>
            <person name="Feau N."/>
            <person name="Henrissat B."/>
            <person name="Schoch C.L."/>
            <person name="Horwitz B.A."/>
            <person name="Barry K.W."/>
            <person name="Condon B.J."/>
            <person name="Copeland A.C."/>
            <person name="Dhillon B."/>
            <person name="Glaser F."/>
            <person name="Hesse C.N."/>
            <person name="Kosti I."/>
            <person name="LaButti K."/>
            <person name="Lindquist E.A."/>
            <person name="Lucas S."/>
            <person name="Salamov A.A."/>
            <person name="Bradshaw R.E."/>
            <person name="Ciuffetti L."/>
            <person name="Hamelin R.C."/>
            <person name="Kema G.H.J."/>
            <person name="Lawrence C."/>
            <person name="Scott J.A."/>
            <person name="Spatafora J.W."/>
            <person name="Turgeon B.G."/>
            <person name="de Wit P.J.G.M."/>
            <person name="Zhong S."/>
            <person name="Goodwin S.B."/>
            <person name="Grigoriev I.V."/>
        </authorList>
    </citation>
    <scope>NUCLEOTIDE SEQUENCE [LARGE SCALE GENOMIC DNA]</scope>
    <source>
        <strain evidence="2">C5 / ATCC 48332 / race O</strain>
    </source>
</reference>
<proteinExistence type="predicted"/>
<name>M2UVC0_COCH5</name>
<dbReference type="EMBL" id="KB445569">
    <property type="protein sequence ID" value="EMD97516.1"/>
    <property type="molecule type" value="Genomic_DNA"/>
</dbReference>
<organism evidence="1 2">
    <name type="scientific">Cochliobolus heterostrophus (strain C5 / ATCC 48332 / race O)</name>
    <name type="common">Southern corn leaf blight fungus</name>
    <name type="synonym">Bipolaris maydis</name>
    <dbReference type="NCBI Taxonomy" id="701091"/>
    <lineage>
        <taxon>Eukaryota</taxon>
        <taxon>Fungi</taxon>
        <taxon>Dikarya</taxon>
        <taxon>Ascomycota</taxon>
        <taxon>Pezizomycotina</taxon>
        <taxon>Dothideomycetes</taxon>
        <taxon>Pleosporomycetidae</taxon>
        <taxon>Pleosporales</taxon>
        <taxon>Pleosporineae</taxon>
        <taxon>Pleosporaceae</taxon>
        <taxon>Bipolaris</taxon>
    </lineage>
</organism>
<evidence type="ECO:0000313" key="2">
    <source>
        <dbReference type="Proteomes" id="UP000016936"/>
    </source>
</evidence>